<dbReference type="AlphaFoldDB" id="A0A3A3AC24"/>
<dbReference type="GO" id="GO:0016787">
    <property type="term" value="F:hydrolase activity"/>
    <property type="evidence" value="ECO:0007669"/>
    <property type="project" value="UniProtKB-KW"/>
</dbReference>
<dbReference type="STRING" id="2070753.A0A3A3AC24"/>
<dbReference type="OrthoDB" id="408631at2759"/>
<dbReference type="InterPro" id="IPR013094">
    <property type="entry name" value="AB_hydrolase_3"/>
</dbReference>
<gene>
    <name evidence="3" type="ORF">PHISCL_00783</name>
</gene>
<dbReference type="Proteomes" id="UP000266188">
    <property type="component" value="Unassembled WGS sequence"/>
</dbReference>
<dbReference type="InterPro" id="IPR029058">
    <property type="entry name" value="AB_hydrolase_fold"/>
</dbReference>
<keyword evidence="4" id="KW-1185">Reference proteome</keyword>
<feature type="domain" description="Alpha/beta hydrolase fold-3" evidence="2">
    <location>
        <begin position="76"/>
        <end position="286"/>
    </location>
</feature>
<evidence type="ECO:0000256" key="1">
    <source>
        <dbReference type="ARBA" id="ARBA00022801"/>
    </source>
</evidence>
<dbReference type="EMBL" id="MVGC01000013">
    <property type="protein sequence ID" value="RJE26871.1"/>
    <property type="molecule type" value="Genomic_DNA"/>
</dbReference>
<dbReference type="PANTHER" id="PTHR48081">
    <property type="entry name" value="AB HYDROLASE SUPERFAMILY PROTEIN C4A8.06C"/>
    <property type="match status" value="1"/>
</dbReference>
<sequence length="314" mass="34860">MATLDPITQNFVTSVAKEKPLYEQSYVDARQQLETLQKHEASLDIKEFKIEVPFDGRRVPAVIFRPHLAKHDMPVIFYTHGGGWILGSPSVHGSLMEDLTRRTGAAVVFPQFTPAPEKQYPTQFEESYAVLKYIVDQGARFQLIAERIALAGDSAGGHMAIALIQLATLRRLPVKPCHLMLFYPVTDTSNKSSTYEEFHDGPYLSEKVLDWMLEAFLPNPQDRCNALTSPLSFASDKELSIFPPTTVFVAGADPLIKEGEAFGNRLQNVGVETAILKADGLIHDYMMLEAVRQSPTAKAVLELATSQLKRALGN</sequence>
<accession>A0A3A3AC24</accession>
<organism evidence="3 4">
    <name type="scientific">Aspergillus sclerotialis</name>
    <dbReference type="NCBI Taxonomy" id="2070753"/>
    <lineage>
        <taxon>Eukaryota</taxon>
        <taxon>Fungi</taxon>
        <taxon>Dikarya</taxon>
        <taxon>Ascomycota</taxon>
        <taxon>Pezizomycotina</taxon>
        <taxon>Eurotiomycetes</taxon>
        <taxon>Eurotiomycetidae</taxon>
        <taxon>Eurotiales</taxon>
        <taxon>Aspergillaceae</taxon>
        <taxon>Aspergillus</taxon>
        <taxon>Aspergillus subgen. Polypaecilum</taxon>
    </lineage>
</organism>
<evidence type="ECO:0000259" key="2">
    <source>
        <dbReference type="Pfam" id="PF07859"/>
    </source>
</evidence>
<dbReference type="PANTHER" id="PTHR48081:SF8">
    <property type="entry name" value="ALPHA_BETA HYDROLASE FOLD-3 DOMAIN-CONTAINING PROTEIN-RELATED"/>
    <property type="match status" value="1"/>
</dbReference>
<dbReference type="Gene3D" id="3.40.50.1820">
    <property type="entry name" value="alpha/beta hydrolase"/>
    <property type="match status" value="1"/>
</dbReference>
<name>A0A3A3AC24_9EURO</name>
<evidence type="ECO:0000313" key="3">
    <source>
        <dbReference type="EMBL" id="RJE26871.1"/>
    </source>
</evidence>
<proteinExistence type="predicted"/>
<keyword evidence="1 3" id="KW-0378">Hydrolase</keyword>
<reference evidence="4" key="1">
    <citation type="submission" date="2017-02" db="EMBL/GenBank/DDBJ databases">
        <authorList>
            <person name="Tafer H."/>
            <person name="Lopandic K."/>
        </authorList>
    </citation>
    <scope>NUCLEOTIDE SEQUENCE [LARGE SCALE GENOMIC DNA]</scope>
    <source>
        <strain evidence="4">CBS 366.77</strain>
    </source>
</reference>
<dbReference type="InterPro" id="IPR050300">
    <property type="entry name" value="GDXG_lipolytic_enzyme"/>
</dbReference>
<comment type="caution">
    <text evidence="3">The sequence shown here is derived from an EMBL/GenBank/DDBJ whole genome shotgun (WGS) entry which is preliminary data.</text>
</comment>
<evidence type="ECO:0000313" key="4">
    <source>
        <dbReference type="Proteomes" id="UP000266188"/>
    </source>
</evidence>
<protein>
    <submittedName>
        <fullName evidence="3">Alpha/beta hydrolase fold protein</fullName>
    </submittedName>
</protein>
<dbReference type="Pfam" id="PF07859">
    <property type="entry name" value="Abhydrolase_3"/>
    <property type="match status" value="1"/>
</dbReference>
<dbReference type="SUPFAM" id="SSF53474">
    <property type="entry name" value="alpha/beta-Hydrolases"/>
    <property type="match status" value="1"/>
</dbReference>